<evidence type="ECO:0000259" key="5">
    <source>
        <dbReference type="PROSITE" id="PS50970"/>
    </source>
</evidence>
<dbReference type="PIRSF" id="PIRSF037505">
    <property type="entry name" value="Betaine_HMT"/>
    <property type="match status" value="1"/>
</dbReference>
<feature type="binding site" evidence="4">
    <location>
        <position position="203"/>
    </location>
    <ligand>
        <name>Zn(2+)</name>
        <dbReference type="ChEBI" id="CHEBI:29105"/>
    </ligand>
</feature>
<evidence type="ECO:0000313" key="6">
    <source>
        <dbReference type="EMBL" id="ADE40599.1"/>
    </source>
</evidence>
<keyword evidence="1 4" id="KW-0489">Methyltransferase</keyword>
<dbReference type="EC" id="2.1.1.10" evidence="6"/>
<keyword evidence="7" id="KW-1185">Reference proteome</keyword>
<dbReference type="GO" id="GO:0032259">
    <property type="term" value="P:methylation"/>
    <property type="evidence" value="ECO:0007669"/>
    <property type="project" value="UniProtKB-KW"/>
</dbReference>
<dbReference type="GO" id="GO:0008168">
    <property type="term" value="F:methyltransferase activity"/>
    <property type="evidence" value="ECO:0007669"/>
    <property type="project" value="UniProtKB-UniRule"/>
</dbReference>
<evidence type="ECO:0000313" key="7">
    <source>
        <dbReference type="Proteomes" id="UP000007460"/>
    </source>
</evidence>
<evidence type="ECO:0000256" key="1">
    <source>
        <dbReference type="ARBA" id="ARBA00022603"/>
    </source>
</evidence>
<dbReference type="PROSITE" id="PS50970">
    <property type="entry name" value="HCY"/>
    <property type="match status" value="1"/>
</dbReference>
<dbReference type="Pfam" id="PF02574">
    <property type="entry name" value="S-methyl_trans"/>
    <property type="match status" value="1"/>
</dbReference>
<evidence type="ECO:0000256" key="2">
    <source>
        <dbReference type="ARBA" id="ARBA00022679"/>
    </source>
</evidence>
<keyword evidence="3 4" id="KW-0862">Zinc</keyword>
<sequence>MIILDGGLGRQLAAVGAPFRQPEWSALALMEAPQYVRDVHDSFIAAGADVITTNSYAIVPFHIGQDRFDELAPQLLTLSGTLAQAAAEAADRQVKVAASIPPMFGSYEPDKFDPQTGQQMMQLFQRHLAPSADIFLAETLGSVIEAKIFLESFVDCAADLWLSVTLEDVKPVPGAPRLRSGEPLSALLDVIASKRLDGLLFNCSQPEVMHDAVTCVSEFRARQPSRPAGMGLQIGVYANAFPLMNDDYEHANSTLHQIRHDITPQNYAKYAVQWAAAGADIIGGCCGISPEHIEILAAALKNNQAAQLSSSTFARQA</sequence>
<gene>
    <name evidence="6" type="ordered locus">SAR116_2356</name>
</gene>
<comment type="cofactor">
    <cofactor evidence="3">
        <name>Zn(2+)</name>
        <dbReference type="ChEBI" id="CHEBI:29105"/>
    </cofactor>
    <text evidence="3">Binds 1 zinc ion per subunit.</text>
</comment>
<evidence type="ECO:0000256" key="4">
    <source>
        <dbReference type="PROSITE-ProRule" id="PRU00333"/>
    </source>
</evidence>
<dbReference type="OrthoDB" id="9803687at2"/>
<feature type="binding site" evidence="3 4">
    <location>
        <position position="285"/>
    </location>
    <ligand>
        <name>Zn(2+)</name>
        <dbReference type="ChEBI" id="CHEBI:29105"/>
    </ligand>
</feature>
<keyword evidence="2 4" id="KW-0808">Transferase</keyword>
<dbReference type="GO" id="GO:0008270">
    <property type="term" value="F:zinc ion binding"/>
    <property type="evidence" value="ECO:0007669"/>
    <property type="project" value="InterPro"/>
</dbReference>
<dbReference type="KEGG" id="apb:SAR116_2356"/>
<dbReference type="SUPFAM" id="SSF82282">
    <property type="entry name" value="Homocysteine S-methyltransferase"/>
    <property type="match status" value="1"/>
</dbReference>
<evidence type="ECO:0000256" key="3">
    <source>
        <dbReference type="PIRSR" id="PIRSR037505-2"/>
    </source>
</evidence>
<dbReference type="PANTHER" id="PTHR11103:SF18">
    <property type="entry name" value="SLR1189 PROTEIN"/>
    <property type="match status" value="1"/>
</dbReference>
<dbReference type="Gene3D" id="3.20.20.330">
    <property type="entry name" value="Homocysteine-binding-like domain"/>
    <property type="match status" value="1"/>
</dbReference>
<organism evidence="6 7">
    <name type="scientific">Puniceispirillum marinum (strain IMCC1322)</name>
    <dbReference type="NCBI Taxonomy" id="488538"/>
    <lineage>
        <taxon>Bacteria</taxon>
        <taxon>Pseudomonadati</taxon>
        <taxon>Pseudomonadota</taxon>
        <taxon>Alphaproteobacteria</taxon>
        <taxon>Candidatus Puniceispirillales</taxon>
        <taxon>Candidatus Puniceispirillaceae</taxon>
        <taxon>Candidatus Puniceispirillum</taxon>
    </lineage>
</organism>
<feature type="domain" description="Hcy-binding" evidence="5">
    <location>
        <begin position="1"/>
        <end position="300"/>
    </location>
</feature>
<reference evidence="6 7" key="1">
    <citation type="journal article" date="2010" name="J. Bacteriol.">
        <title>Complete genome sequence of "Candidatus Puniceispirillum marinum" IMCC1322, a representative of the SAR116 clade in the Alphaproteobacteria.</title>
        <authorList>
            <person name="Oh H.M."/>
            <person name="Kwon K.K."/>
            <person name="Kang I."/>
            <person name="Kang S.G."/>
            <person name="Lee J.H."/>
            <person name="Kim S.J."/>
            <person name="Cho J.C."/>
        </authorList>
    </citation>
    <scope>NUCLEOTIDE SEQUENCE [LARGE SCALE GENOMIC DNA]</scope>
    <source>
        <strain evidence="6 7">IMCC1322</strain>
    </source>
</reference>
<dbReference type="STRING" id="488538.SAR116_2356"/>
<dbReference type="InterPro" id="IPR036589">
    <property type="entry name" value="HCY_dom_sf"/>
</dbReference>
<dbReference type="InterPro" id="IPR017226">
    <property type="entry name" value="BHMT-like"/>
</dbReference>
<keyword evidence="3 4" id="KW-0479">Metal-binding</keyword>
<dbReference type="GO" id="GO:0009086">
    <property type="term" value="P:methionine biosynthetic process"/>
    <property type="evidence" value="ECO:0007669"/>
    <property type="project" value="InterPro"/>
</dbReference>
<name>D5BPU7_PUNMI</name>
<dbReference type="HOGENOM" id="CLU_004914_3_0_5"/>
<dbReference type="InterPro" id="IPR003726">
    <property type="entry name" value="HCY_dom"/>
</dbReference>
<proteinExistence type="predicted"/>
<dbReference type="RefSeq" id="WP_013047226.1">
    <property type="nucleotide sequence ID" value="NC_014010.1"/>
</dbReference>
<dbReference type="Proteomes" id="UP000007460">
    <property type="component" value="Chromosome"/>
</dbReference>
<feature type="binding site" evidence="3 4">
    <location>
        <position position="286"/>
    </location>
    <ligand>
        <name>Zn(2+)</name>
        <dbReference type="ChEBI" id="CHEBI:29105"/>
    </ligand>
</feature>
<dbReference type="PANTHER" id="PTHR11103">
    <property type="entry name" value="SLR1189 PROTEIN"/>
    <property type="match status" value="1"/>
</dbReference>
<dbReference type="eggNOG" id="COG2040">
    <property type="taxonomic scope" value="Bacteria"/>
</dbReference>
<dbReference type="AlphaFoldDB" id="D5BPU7"/>
<dbReference type="EMBL" id="CP001751">
    <property type="protein sequence ID" value="ADE40599.1"/>
    <property type="molecule type" value="Genomic_DNA"/>
</dbReference>
<protein>
    <submittedName>
        <fullName evidence="6">Homocysteine S-methyltransferase</fullName>
        <ecNumber evidence="6">2.1.1.10</ecNumber>
    </submittedName>
</protein>
<accession>D5BPU7</accession>